<name>A0ABM1A1C3_APLCA</name>
<feature type="domain" description="SAM" evidence="6">
    <location>
        <begin position="281"/>
        <end position="350"/>
    </location>
</feature>
<protein>
    <submittedName>
        <fullName evidence="9">Uncharacterized protein LOC101856808 isoform X2</fullName>
    </submittedName>
</protein>
<evidence type="ECO:0000256" key="2">
    <source>
        <dbReference type="ARBA" id="ARBA00022553"/>
    </source>
</evidence>
<dbReference type="InterPro" id="IPR013761">
    <property type="entry name" value="SAM/pointed_sf"/>
</dbReference>
<dbReference type="PROSITE" id="PS50105">
    <property type="entry name" value="SAM_DOMAIN"/>
    <property type="match status" value="1"/>
</dbReference>
<feature type="domain" description="SAMD1-like winged helix (WH)" evidence="7">
    <location>
        <begin position="1"/>
        <end position="74"/>
    </location>
</feature>
<gene>
    <name evidence="9" type="primary">LOC101856808</name>
</gene>
<feature type="compositionally biased region" description="Polar residues" evidence="5">
    <location>
        <begin position="249"/>
        <end position="260"/>
    </location>
</feature>
<dbReference type="SUPFAM" id="SSF47769">
    <property type="entry name" value="SAM/Pointed domain"/>
    <property type="match status" value="1"/>
</dbReference>
<evidence type="ECO:0000256" key="1">
    <source>
        <dbReference type="ARBA" id="ARBA00004123"/>
    </source>
</evidence>
<evidence type="ECO:0000256" key="5">
    <source>
        <dbReference type="SAM" id="MobiDB-lite"/>
    </source>
</evidence>
<feature type="region of interest" description="Disordered" evidence="5">
    <location>
        <begin position="185"/>
        <end position="268"/>
    </location>
</feature>
<dbReference type="GeneID" id="101856808"/>
<evidence type="ECO:0000259" key="6">
    <source>
        <dbReference type="PROSITE" id="PS50105"/>
    </source>
</evidence>
<sequence>MVLECEKEWILEAINHLKHRKARPDLPHISLRMKRKHQMSFPQTKKLLDSLIECGFVVQAEYKNKISYRDVSKWKKGRLGGQIMNSSKMLKRFIKAIRENEASKGTGVSAQTIEEYLGSKVEQKCFLSGSALRDALDKEIETGFLYKRAVGDVTVYRINEDHRVMKNHGPDFEIEMPTKVKSRFTENKESVFPTPADSPSSEKSEAAVENSFKFETKKKRGRPKKGCSPTPKTERVEQDSEIFNDENSKQGTQSEQSSLYNEDEEDSRSLPAYAYPDIASWTPQQVAEYFAQKGYEAEAQKMLENELDGAALALLKRSDIVGPPLGGMLGIKTLGVALKLFRDIRDLLYQGNADNYMDPYEEKPFHRS</sequence>
<proteinExistence type="predicted"/>
<keyword evidence="3" id="KW-0156">Chromatin regulator</keyword>
<dbReference type="InterPro" id="IPR001660">
    <property type="entry name" value="SAM"/>
</dbReference>
<dbReference type="PROSITE" id="PS52014">
    <property type="entry name" value="SAMD1_WH"/>
    <property type="match status" value="1"/>
</dbReference>
<evidence type="ECO:0000256" key="3">
    <source>
        <dbReference type="ARBA" id="ARBA00022853"/>
    </source>
</evidence>
<accession>A0ABM1A1C3</accession>
<evidence type="ECO:0000259" key="7">
    <source>
        <dbReference type="PROSITE" id="PS52014"/>
    </source>
</evidence>
<dbReference type="RefSeq" id="XP_012938834.1">
    <property type="nucleotide sequence ID" value="XM_013083380.2"/>
</dbReference>
<keyword evidence="4" id="KW-0539">Nucleus</keyword>
<feature type="compositionally biased region" description="Basic residues" evidence="5">
    <location>
        <begin position="216"/>
        <end position="225"/>
    </location>
</feature>
<reference evidence="9" key="1">
    <citation type="submission" date="2025-08" db="UniProtKB">
        <authorList>
            <consortium name="RefSeq"/>
        </authorList>
    </citation>
    <scope>IDENTIFICATION</scope>
</reference>
<evidence type="ECO:0000256" key="4">
    <source>
        <dbReference type="ARBA" id="ARBA00023242"/>
    </source>
</evidence>
<dbReference type="Pfam" id="PF21524">
    <property type="entry name" value="SAMD1_WH"/>
    <property type="match status" value="1"/>
</dbReference>
<dbReference type="InterPro" id="IPR048589">
    <property type="entry name" value="SAMD1-like_WH"/>
</dbReference>
<keyword evidence="8" id="KW-1185">Reference proteome</keyword>
<organism evidence="8 9">
    <name type="scientific">Aplysia californica</name>
    <name type="common">California sea hare</name>
    <dbReference type="NCBI Taxonomy" id="6500"/>
    <lineage>
        <taxon>Eukaryota</taxon>
        <taxon>Metazoa</taxon>
        <taxon>Spiralia</taxon>
        <taxon>Lophotrochozoa</taxon>
        <taxon>Mollusca</taxon>
        <taxon>Gastropoda</taxon>
        <taxon>Heterobranchia</taxon>
        <taxon>Euthyneura</taxon>
        <taxon>Tectipleura</taxon>
        <taxon>Aplysiida</taxon>
        <taxon>Aplysioidea</taxon>
        <taxon>Aplysiidae</taxon>
        <taxon>Aplysia</taxon>
    </lineage>
</organism>
<keyword evidence="2" id="KW-0597">Phosphoprotein</keyword>
<evidence type="ECO:0000313" key="9">
    <source>
        <dbReference type="RefSeq" id="XP_012938834.1"/>
    </source>
</evidence>
<comment type="subcellular location">
    <subcellularLocation>
        <location evidence="1">Nucleus</location>
    </subcellularLocation>
</comment>
<dbReference type="Gene3D" id="1.10.150.50">
    <property type="entry name" value="Transcription Factor, Ets-1"/>
    <property type="match status" value="1"/>
</dbReference>
<dbReference type="Proteomes" id="UP000694888">
    <property type="component" value="Unplaced"/>
</dbReference>
<evidence type="ECO:0000313" key="8">
    <source>
        <dbReference type="Proteomes" id="UP000694888"/>
    </source>
</evidence>